<dbReference type="PANTHER" id="PTHR37751:SF1">
    <property type="entry name" value="LOW PROTEIN: M-PHASE INDUCER PHOSPHATASE-LIKE PROTEIN"/>
    <property type="match status" value="1"/>
</dbReference>
<feature type="region of interest" description="Disordered" evidence="1">
    <location>
        <begin position="142"/>
        <end position="173"/>
    </location>
</feature>
<feature type="compositionally biased region" description="Polar residues" evidence="1">
    <location>
        <begin position="341"/>
        <end position="352"/>
    </location>
</feature>
<feature type="compositionally biased region" description="Polar residues" evidence="1">
    <location>
        <begin position="160"/>
        <end position="173"/>
    </location>
</feature>
<gene>
    <name evidence="4" type="ORF">POM88_011863</name>
</gene>
<evidence type="ECO:0000313" key="4">
    <source>
        <dbReference type="EMBL" id="KAK1392807.1"/>
    </source>
</evidence>
<dbReference type="Proteomes" id="UP001237642">
    <property type="component" value="Unassembled WGS sequence"/>
</dbReference>
<feature type="region of interest" description="Disordered" evidence="1">
    <location>
        <begin position="1"/>
        <end position="48"/>
    </location>
</feature>
<dbReference type="EMBL" id="JAUIZM010000003">
    <property type="protein sequence ID" value="KAK1392807.1"/>
    <property type="molecule type" value="Genomic_DNA"/>
</dbReference>
<evidence type="ECO:0000259" key="3">
    <source>
        <dbReference type="Pfam" id="PF14383"/>
    </source>
</evidence>
<dbReference type="Pfam" id="PF14383">
    <property type="entry name" value="VARLMGL"/>
    <property type="match status" value="1"/>
</dbReference>
<sequence>MGKDWLSHWSGVRGGSSGSGSSSSSSSSRSRKKRGNNTFSCSSGGDSGSVVSYSTSTPSGCINAVIQLFDFHPFHFSSHLRPQSPDHTTFLPHESTTNVPVKGAEAPRNSLDIHDGTNFMEDATLSSSNLKKDETLQIEKEMKIKTSGHTRSSLRLDDSPTFSNNSPGGTKTPTLVARLMGLDLLPDSSSPRVSSSSSTINHSHQLQNLALNKKKSAPSSANANDFISHSLPVTPRTSSSSSARRSDIDQRYSLQTNKENNDVANCQEIEFSKFLKSKISAVRMHEDENLSPGHYAKQIVKQFKESVSRRVGKDITNTVTNHDYQRRDQNVVLLKPKKPSNLGNGSETTTKSPRLRLLETKSKPVTTKYDQDFQHSPKLLSSQLCSDKQSKCEAVSVRSKPQKAALSQRERNQKQKSSVVKSKQIIHGDENTKCSSKFKKPPQTLDLMRNKQEETYVRSPLTNGRASQISDNKCKRTPLPTLLSLEKKELKRQKQLYDSEASDPSPSKKNTQMLSCNLSRSYKQELNDQNSLMAAEQLTDYISRILNCTGIFHYTPISIFTFNSPSHPLHPSIFHKLPELRNGKLIFELVDQLLAGFLQPHLYYNSNCSLSKKFMFGEQLRYYIQCTKLEHHVVKENVPMYGEQLIDILCNKIKNFGSVNCLVLEDIDGLIDKDVPSKLECEEEVEGIVMEIEGYIFERLVHETVTLGLG</sequence>
<protein>
    <recommendedName>
        <fullName evidence="6">DUF4378 domain-containing protein</fullName>
    </recommendedName>
</protein>
<dbReference type="InterPro" id="IPR025486">
    <property type="entry name" value="DUF4378"/>
</dbReference>
<feature type="compositionally biased region" description="Polar residues" evidence="1">
    <location>
        <begin position="217"/>
        <end position="227"/>
    </location>
</feature>
<accession>A0AAD8N1Y9</accession>
<feature type="region of interest" description="Disordered" evidence="1">
    <location>
        <begin position="399"/>
        <end position="442"/>
    </location>
</feature>
<evidence type="ECO:0000256" key="1">
    <source>
        <dbReference type="SAM" id="MobiDB-lite"/>
    </source>
</evidence>
<feature type="domain" description="DUF4378" evidence="2">
    <location>
        <begin position="540"/>
        <end position="703"/>
    </location>
</feature>
<feature type="region of interest" description="Disordered" evidence="1">
    <location>
        <begin position="336"/>
        <end position="363"/>
    </location>
</feature>
<reference evidence="4" key="1">
    <citation type="submission" date="2023-02" db="EMBL/GenBank/DDBJ databases">
        <title>Genome of toxic invasive species Heracleum sosnowskyi carries increased number of genes despite the absence of recent whole-genome duplications.</title>
        <authorList>
            <person name="Schelkunov M."/>
            <person name="Shtratnikova V."/>
            <person name="Makarenko M."/>
            <person name="Klepikova A."/>
            <person name="Omelchenko D."/>
            <person name="Novikova G."/>
            <person name="Obukhova E."/>
            <person name="Bogdanov V."/>
            <person name="Penin A."/>
            <person name="Logacheva M."/>
        </authorList>
    </citation>
    <scope>NUCLEOTIDE SEQUENCE</scope>
    <source>
        <strain evidence="4">Hsosn_3</strain>
        <tissue evidence="4">Leaf</tissue>
    </source>
</reference>
<dbReference type="PANTHER" id="PTHR37751">
    <property type="entry name" value="LOW PROTEIN: M-PHASE INDUCER PHOSPHATASE-LIKE PROTEIN"/>
    <property type="match status" value="1"/>
</dbReference>
<feature type="region of interest" description="Disordered" evidence="1">
    <location>
        <begin position="455"/>
        <end position="475"/>
    </location>
</feature>
<dbReference type="InterPro" id="IPR032795">
    <property type="entry name" value="DUF3741-assoc"/>
</dbReference>
<dbReference type="Pfam" id="PF14309">
    <property type="entry name" value="DUF4378"/>
    <property type="match status" value="1"/>
</dbReference>
<evidence type="ECO:0000313" key="5">
    <source>
        <dbReference type="Proteomes" id="UP001237642"/>
    </source>
</evidence>
<keyword evidence="5" id="KW-1185">Reference proteome</keyword>
<evidence type="ECO:0008006" key="6">
    <source>
        <dbReference type="Google" id="ProtNLM"/>
    </source>
</evidence>
<organism evidence="4 5">
    <name type="scientific">Heracleum sosnowskyi</name>
    <dbReference type="NCBI Taxonomy" id="360622"/>
    <lineage>
        <taxon>Eukaryota</taxon>
        <taxon>Viridiplantae</taxon>
        <taxon>Streptophyta</taxon>
        <taxon>Embryophyta</taxon>
        <taxon>Tracheophyta</taxon>
        <taxon>Spermatophyta</taxon>
        <taxon>Magnoliopsida</taxon>
        <taxon>eudicotyledons</taxon>
        <taxon>Gunneridae</taxon>
        <taxon>Pentapetalae</taxon>
        <taxon>asterids</taxon>
        <taxon>campanulids</taxon>
        <taxon>Apiales</taxon>
        <taxon>Apiaceae</taxon>
        <taxon>Apioideae</taxon>
        <taxon>apioid superclade</taxon>
        <taxon>Tordylieae</taxon>
        <taxon>Tordyliinae</taxon>
        <taxon>Heracleum</taxon>
    </lineage>
</organism>
<feature type="compositionally biased region" description="Low complexity" evidence="1">
    <location>
        <begin position="19"/>
        <end position="28"/>
    </location>
</feature>
<evidence type="ECO:0000259" key="2">
    <source>
        <dbReference type="Pfam" id="PF14309"/>
    </source>
</evidence>
<feature type="region of interest" description="Disordered" evidence="1">
    <location>
        <begin position="211"/>
        <end position="247"/>
    </location>
</feature>
<proteinExistence type="predicted"/>
<reference evidence="4" key="2">
    <citation type="submission" date="2023-05" db="EMBL/GenBank/DDBJ databases">
        <authorList>
            <person name="Schelkunov M.I."/>
        </authorList>
    </citation>
    <scope>NUCLEOTIDE SEQUENCE</scope>
    <source>
        <strain evidence="4">Hsosn_3</strain>
        <tissue evidence="4">Leaf</tissue>
    </source>
</reference>
<feature type="domain" description="DUF3741" evidence="3">
    <location>
        <begin position="169"/>
        <end position="190"/>
    </location>
</feature>
<comment type="caution">
    <text evidence="4">The sequence shown here is derived from an EMBL/GenBank/DDBJ whole genome shotgun (WGS) entry which is preliminary data.</text>
</comment>
<dbReference type="AlphaFoldDB" id="A0AAD8N1Y9"/>
<feature type="compositionally biased region" description="Polar residues" evidence="1">
    <location>
        <begin position="460"/>
        <end position="471"/>
    </location>
</feature>
<name>A0AAD8N1Y9_9APIA</name>